<dbReference type="Proteomes" id="UP000317422">
    <property type="component" value="Unassembled WGS sequence"/>
</dbReference>
<dbReference type="OrthoDB" id="3432275at2"/>
<proteinExistence type="predicted"/>
<accession>A0A543N6X9</accession>
<keyword evidence="3" id="KW-1185">Reference proteome</keyword>
<name>A0A543N6X9_9ACTN</name>
<dbReference type="Pfam" id="PF09683">
    <property type="entry name" value="Lactococcin_972"/>
    <property type="match status" value="1"/>
</dbReference>
<sequence>MKSFVRRATAITGIVVGLSFGSAGAVVAATDHVGGGVWSHGFSDGDVYSSYYHNSVCHGSTAVGTYTDRDEASAGYTSYASAPEAWANNQTYWNKTC</sequence>
<feature type="chain" id="PRO_5021780657" evidence="1">
    <location>
        <begin position="29"/>
        <end position="97"/>
    </location>
</feature>
<dbReference type="EMBL" id="VFQC01000003">
    <property type="protein sequence ID" value="TQN27560.1"/>
    <property type="molecule type" value="Genomic_DNA"/>
</dbReference>
<evidence type="ECO:0000313" key="3">
    <source>
        <dbReference type="Proteomes" id="UP000317422"/>
    </source>
</evidence>
<reference evidence="2 3" key="1">
    <citation type="submission" date="2019-06" db="EMBL/GenBank/DDBJ databases">
        <title>Sequencing the genomes of 1000 actinobacteria strains.</title>
        <authorList>
            <person name="Klenk H.-P."/>
        </authorList>
    </citation>
    <scope>NUCLEOTIDE SEQUENCE [LARGE SCALE GENOMIC DNA]</scope>
    <source>
        <strain evidence="2 3">DSM 45015</strain>
    </source>
</reference>
<feature type="signal peptide" evidence="1">
    <location>
        <begin position="1"/>
        <end position="28"/>
    </location>
</feature>
<dbReference type="RefSeq" id="WP_141925996.1">
    <property type="nucleotide sequence ID" value="NZ_VFQC01000003.1"/>
</dbReference>
<dbReference type="InterPro" id="IPR006540">
    <property type="entry name" value="Lactococcin_972"/>
</dbReference>
<organism evidence="2 3">
    <name type="scientific">Haloactinospora alba</name>
    <dbReference type="NCBI Taxonomy" id="405555"/>
    <lineage>
        <taxon>Bacteria</taxon>
        <taxon>Bacillati</taxon>
        <taxon>Actinomycetota</taxon>
        <taxon>Actinomycetes</taxon>
        <taxon>Streptosporangiales</taxon>
        <taxon>Nocardiopsidaceae</taxon>
        <taxon>Haloactinospora</taxon>
    </lineage>
</organism>
<evidence type="ECO:0000256" key="1">
    <source>
        <dbReference type="SAM" id="SignalP"/>
    </source>
</evidence>
<protein>
    <submittedName>
        <fullName evidence="2">Lactococcin 972 family bacteriocin</fullName>
    </submittedName>
</protein>
<keyword evidence="1" id="KW-0732">Signal</keyword>
<dbReference type="AlphaFoldDB" id="A0A543N6X9"/>
<dbReference type="NCBIfam" id="TIGR01653">
    <property type="entry name" value="lactococcin_972"/>
    <property type="match status" value="1"/>
</dbReference>
<comment type="caution">
    <text evidence="2">The sequence shown here is derived from an EMBL/GenBank/DDBJ whole genome shotgun (WGS) entry which is preliminary data.</text>
</comment>
<evidence type="ECO:0000313" key="2">
    <source>
        <dbReference type="EMBL" id="TQN27560.1"/>
    </source>
</evidence>
<gene>
    <name evidence="2" type="ORF">FHX37_4281</name>
</gene>
<dbReference type="Gene3D" id="2.60.40.2850">
    <property type="match status" value="1"/>
</dbReference>